<dbReference type="PANTHER" id="PTHR11902">
    <property type="entry name" value="ENOLASE"/>
    <property type="match status" value="1"/>
</dbReference>
<feature type="binding site" evidence="9 11">
    <location>
        <position position="320"/>
    </location>
    <ligand>
        <name>Mg(2+)</name>
        <dbReference type="ChEBI" id="CHEBI:18420"/>
    </ligand>
</feature>
<dbReference type="InterPro" id="IPR020811">
    <property type="entry name" value="Enolase_N"/>
</dbReference>
<dbReference type="UniPathway" id="UPA00109">
    <property type="reaction ID" value="UER00187"/>
</dbReference>
<keyword evidence="6 9" id="KW-0460">Magnesium</keyword>
<comment type="cofactor">
    <cofactor evidence="11">
        <name>Mg(2+)</name>
        <dbReference type="ChEBI" id="CHEBI:18420"/>
    </cofactor>
    <text evidence="11">Mg(2+) is required for catalysis and for stabilizing the dimer.</text>
</comment>
<feature type="active site" description="Proton acceptor" evidence="9 10">
    <location>
        <position position="345"/>
    </location>
</feature>
<dbReference type="SFLD" id="SFLDG00178">
    <property type="entry name" value="enolase"/>
    <property type="match status" value="1"/>
</dbReference>
<evidence type="ECO:0000256" key="4">
    <source>
        <dbReference type="ARBA" id="ARBA00017068"/>
    </source>
</evidence>
<evidence type="ECO:0000313" key="14">
    <source>
        <dbReference type="EMBL" id="KKZ11568.1"/>
    </source>
</evidence>
<evidence type="ECO:0000256" key="1">
    <source>
        <dbReference type="ARBA" id="ARBA00005031"/>
    </source>
</evidence>
<dbReference type="GO" id="GO:0004634">
    <property type="term" value="F:phosphopyruvate hydratase activity"/>
    <property type="evidence" value="ECO:0007669"/>
    <property type="project" value="UniProtKB-UniRule"/>
</dbReference>
<dbReference type="EMBL" id="JYFQ01000139">
    <property type="protein sequence ID" value="KKZ11568.1"/>
    <property type="molecule type" value="Genomic_DNA"/>
</dbReference>
<keyword evidence="7 9" id="KW-0324">Glycolysis</keyword>
<comment type="function">
    <text evidence="9">Catalyzes the reversible conversion of 2-phosphoglycerate (2-PG) into phosphoenolpyruvate (PEP). It is essential for the degradation of carbohydrates via glycolysis.</text>
</comment>
<evidence type="ECO:0000256" key="2">
    <source>
        <dbReference type="ARBA" id="ARBA00009604"/>
    </source>
</evidence>
<dbReference type="InterPro" id="IPR020810">
    <property type="entry name" value="Enolase_C"/>
</dbReference>
<evidence type="ECO:0000256" key="11">
    <source>
        <dbReference type="PIRSR" id="PIRSR001400-3"/>
    </source>
</evidence>
<keyword evidence="9" id="KW-0963">Cytoplasm</keyword>
<evidence type="ECO:0000256" key="6">
    <source>
        <dbReference type="ARBA" id="ARBA00022842"/>
    </source>
</evidence>
<comment type="subcellular location">
    <subcellularLocation>
        <location evidence="9">Cytoplasm</location>
    </subcellularLocation>
    <subcellularLocation>
        <location evidence="9">Secreted</location>
    </subcellularLocation>
    <subcellularLocation>
        <location evidence="9">Cell surface</location>
    </subcellularLocation>
    <text evidence="9">Fractions of enolase are present in both the cytoplasm and on the cell surface.</text>
</comment>
<dbReference type="PANTHER" id="PTHR11902:SF1">
    <property type="entry name" value="ENOLASE"/>
    <property type="match status" value="1"/>
</dbReference>
<feature type="active site" description="Proton donor" evidence="9 10">
    <location>
        <position position="211"/>
    </location>
</feature>
<dbReference type="GO" id="GO:0000287">
    <property type="term" value="F:magnesium ion binding"/>
    <property type="evidence" value="ECO:0007669"/>
    <property type="project" value="UniProtKB-UniRule"/>
</dbReference>
<dbReference type="PRINTS" id="PR00148">
    <property type="entry name" value="ENOLASE"/>
</dbReference>
<dbReference type="InterPro" id="IPR036849">
    <property type="entry name" value="Enolase-like_C_sf"/>
</dbReference>
<dbReference type="AlphaFoldDB" id="A0A0G8ATS7"/>
<gene>
    <name evidence="9" type="primary">eno</name>
    <name evidence="14" type="ORF">TQ37_06855</name>
</gene>
<dbReference type="SUPFAM" id="SSF51604">
    <property type="entry name" value="Enolase C-terminal domain-like"/>
    <property type="match status" value="1"/>
</dbReference>
<dbReference type="CDD" id="cd03313">
    <property type="entry name" value="enolase"/>
    <property type="match status" value="1"/>
</dbReference>
<feature type="domain" description="Enolase C-terminal TIM barrel" evidence="12">
    <location>
        <begin position="144"/>
        <end position="426"/>
    </location>
</feature>
<dbReference type="GO" id="GO:0006096">
    <property type="term" value="P:glycolytic process"/>
    <property type="evidence" value="ECO:0007669"/>
    <property type="project" value="UniProtKB-UniRule"/>
</dbReference>
<dbReference type="SUPFAM" id="SSF54826">
    <property type="entry name" value="Enolase N-terminal domain-like"/>
    <property type="match status" value="1"/>
</dbReference>
<dbReference type="SFLD" id="SFLDF00002">
    <property type="entry name" value="enolase"/>
    <property type="match status" value="1"/>
</dbReference>
<reference evidence="14 15" key="2">
    <citation type="submission" date="2015-05" db="EMBL/GenBank/DDBJ databases">
        <title>Lifestyle Evolution in Cyanobacterial Symbionts of Sponges.</title>
        <authorList>
            <person name="Burgsdorf I."/>
            <person name="Slaby B.M."/>
            <person name="Handley K.M."/>
            <person name="Haber M."/>
            <person name="Blom J."/>
            <person name="Marshall C.W."/>
            <person name="Gilbert J.A."/>
            <person name="Hentschel U."/>
            <person name="Steindler L."/>
        </authorList>
    </citation>
    <scope>NUCLEOTIDE SEQUENCE [LARGE SCALE GENOMIC DNA]</scope>
    <source>
        <strain evidence="14">15L</strain>
    </source>
</reference>
<dbReference type="SMART" id="SM01193">
    <property type="entry name" value="Enolase_N"/>
    <property type="match status" value="1"/>
</dbReference>
<dbReference type="HAMAP" id="MF_00318">
    <property type="entry name" value="Enolase"/>
    <property type="match status" value="1"/>
</dbReference>
<evidence type="ECO:0000256" key="3">
    <source>
        <dbReference type="ARBA" id="ARBA00012058"/>
    </source>
</evidence>
<keyword evidence="9 11" id="KW-0479">Metal-binding</keyword>
<evidence type="ECO:0000256" key="8">
    <source>
        <dbReference type="ARBA" id="ARBA00023239"/>
    </source>
</evidence>
<feature type="binding site" evidence="9">
    <location>
        <position position="375"/>
    </location>
    <ligand>
        <name>(2R)-2-phosphoglycerate</name>
        <dbReference type="ChEBI" id="CHEBI:58289"/>
    </ligand>
</feature>
<dbReference type="Gene3D" id="3.20.20.120">
    <property type="entry name" value="Enolase-like C-terminal domain"/>
    <property type="match status" value="1"/>
</dbReference>
<feature type="domain" description="Enolase N-terminal" evidence="13">
    <location>
        <begin position="4"/>
        <end position="134"/>
    </location>
</feature>
<sequence>MTQITYVKGREVLDSRGLPTVEVEIALASGHRGRMMVPSGASTGRFEAHELRDNDTNRYQGRGVLKAVAHVNGEIAAAITGTNAEDQEALDRALIDLDGTPTKRRLGANAILGVSFAALHAYAAAANKPLFRYLADRYLPKGEQPCLPMPMVNIISGGLHAGKNLDIQDYLVIPVGAKTFPQALEMVSAAYWSTRRILQDRGHIASLVADEGGFGPLLTANEAPLEVLCSAIRATGMQPGKDIAIALDIAASHFFDASTGHYDLRLDGRRLTTEKMITYLEDWVTRFPIISIEDGLDEEDWSGWQQLTRRIGTRTQLVGDDLFTTHTQRIQRGIEQKAGNAVLIKMNQIGTVTETVKAIQLAKRAGFKTVISARSGETEDVTLSDLAVGLNGGQIKIGSLSRSSRLAKYNQLLRINESLQGDFRDQHGIRI</sequence>
<protein>
    <recommendedName>
        <fullName evidence="4 9">Enolase</fullName>
        <ecNumber evidence="3 9">4.2.1.11</ecNumber>
    </recommendedName>
    <alternativeName>
        <fullName evidence="9">2-phospho-D-glycerate hydro-lyase</fullName>
    </alternativeName>
    <alternativeName>
        <fullName evidence="9">2-phosphoglycerate dehydratase</fullName>
    </alternativeName>
</protein>
<keyword evidence="5 9" id="KW-0964">Secreted</keyword>
<dbReference type="PATRIC" id="fig|1608419.3.peg.480"/>
<dbReference type="Gene3D" id="3.30.390.10">
    <property type="entry name" value="Enolase-like, N-terminal domain"/>
    <property type="match status" value="1"/>
</dbReference>
<comment type="similarity">
    <text evidence="2 9">Belongs to the enolase family.</text>
</comment>
<dbReference type="GO" id="GO:0005576">
    <property type="term" value="C:extracellular region"/>
    <property type="evidence" value="ECO:0007669"/>
    <property type="project" value="UniProtKB-SubCell"/>
</dbReference>
<feature type="binding site" evidence="9">
    <location>
        <position position="345"/>
    </location>
    <ligand>
        <name>(2R)-2-phosphoglycerate</name>
        <dbReference type="ChEBI" id="CHEBI:58289"/>
    </ligand>
</feature>
<dbReference type="PIRSF" id="PIRSF001400">
    <property type="entry name" value="Enolase"/>
    <property type="match status" value="1"/>
</dbReference>
<reference evidence="14 15" key="1">
    <citation type="submission" date="2015-02" db="EMBL/GenBank/DDBJ databases">
        <authorList>
            <person name="Slaby B."/>
            <person name="Hentschel U."/>
        </authorList>
    </citation>
    <scope>NUCLEOTIDE SEQUENCE [LARGE SCALE GENOMIC DNA]</scope>
    <source>
        <strain evidence="14">15L</strain>
    </source>
</reference>
<comment type="cofactor">
    <cofactor evidence="9">
        <name>Mg(2+)</name>
        <dbReference type="ChEBI" id="CHEBI:18420"/>
    </cofactor>
    <text evidence="9">Binds a second Mg(2+) ion via substrate during catalysis.</text>
</comment>
<comment type="caution">
    <text evidence="14">The sequence shown here is derived from an EMBL/GenBank/DDBJ whole genome shotgun (WGS) entry which is preliminary data.</text>
</comment>
<evidence type="ECO:0000313" key="15">
    <source>
        <dbReference type="Proteomes" id="UP000035037"/>
    </source>
</evidence>
<evidence type="ECO:0000256" key="7">
    <source>
        <dbReference type="ARBA" id="ARBA00023152"/>
    </source>
</evidence>
<dbReference type="Pfam" id="PF00113">
    <property type="entry name" value="Enolase_C"/>
    <property type="match status" value="1"/>
</dbReference>
<dbReference type="PROSITE" id="PS00164">
    <property type="entry name" value="ENOLASE"/>
    <property type="match status" value="1"/>
</dbReference>
<accession>A0A0G8ATS7</accession>
<dbReference type="GO" id="GO:0009986">
    <property type="term" value="C:cell surface"/>
    <property type="evidence" value="ECO:0007669"/>
    <property type="project" value="UniProtKB-SubCell"/>
</dbReference>
<dbReference type="NCBIfam" id="TIGR01060">
    <property type="entry name" value="eno"/>
    <property type="match status" value="1"/>
</dbReference>
<evidence type="ECO:0000259" key="13">
    <source>
        <dbReference type="SMART" id="SM01193"/>
    </source>
</evidence>
<keyword evidence="8 9" id="KW-0456">Lyase</keyword>
<evidence type="ECO:0000256" key="9">
    <source>
        <dbReference type="HAMAP-Rule" id="MF_00318"/>
    </source>
</evidence>
<dbReference type="EC" id="4.2.1.11" evidence="3 9"/>
<dbReference type="Pfam" id="PF03952">
    <property type="entry name" value="Enolase_N"/>
    <property type="match status" value="1"/>
</dbReference>
<feature type="binding site" evidence="9">
    <location>
        <position position="168"/>
    </location>
    <ligand>
        <name>(2R)-2-phosphoglycerate</name>
        <dbReference type="ChEBI" id="CHEBI:58289"/>
    </ligand>
</feature>
<feature type="binding site" evidence="9 11">
    <location>
        <position position="248"/>
    </location>
    <ligand>
        <name>Mg(2+)</name>
        <dbReference type="ChEBI" id="CHEBI:18420"/>
    </ligand>
</feature>
<dbReference type="InterPro" id="IPR029017">
    <property type="entry name" value="Enolase-like_N"/>
</dbReference>
<feature type="binding site" evidence="9">
    <location>
        <position position="374"/>
    </location>
    <ligand>
        <name>(2R)-2-phosphoglycerate</name>
        <dbReference type="ChEBI" id="CHEBI:58289"/>
    </ligand>
</feature>
<feature type="binding site" evidence="9 11">
    <location>
        <position position="293"/>
    </location>
    <ligand>
        <name>Mg(2+)</name>
        <dbReference type="ChEBI" id="CHEBI:18420"/>
    </ligand>
</feature>
<dbReference type="InterPro" id="IPR020809">
    <property type="entry name" value="Enolase_CS"/>
</dbReference>
<comment type="pathway">
    <text evidence="1 9">Carbohydrate degradation; glycolysis; pyruvate from D-glyceraldehyde 3-phosphate: step 4/5.</text>
</comment>
<dbReference type="Proteomes" id="UP000035037">
    <property type="component" value="Unassembled WGS sequence"/>
</dbReference>
<dbReference type="InterPro" id="IPR000941">
    <property type="entry name" value="Enolase"/>
</dbReference>
<comment type="catalytic activity">
    <reaction evidence="9">
        <text>(2R)-2-phosphoglycerate = phosphoenolpyruvate + H2O</text>
        <dbReference type="Rhea" id="RHEA:10164"/>
        <dbReference type="ChEBI" id="CHEBI:15377"/>
        <dbReference type="ChEBI" id="CHEBI:58289"/>
        <dbReference type="ChEBI" id="CHEBI:58702"/>
        <dbReference type="EC" id="4.2.1.11"/>
    </reaction>
</comment>
<dbReference type="SMART" id="SM01192">
    <property type="entry name" value="Enolase_C"/>
    <property type="match status" value="1"/>
</dbReference>
<evidence type="ECO:0000256" key="5">
    <source>
        <dbReference type="ARBA" id="ARBA00022525"/>
    </source>
</evidence>
<feature type="binding site" evidence="9">
    <location>
        <position position="396"/>
    </location>
    <ligand>
        <name>(2R)-2-phosphoglycerate</name>
        <dbReference type="ChEBI" id="CHEBI:58289"/>
    </ligand>
</feature>
<dbReference type="SFLD" id="SFLDS00001">
    <property type="entry name" value="Enolase"/>
    <property type="match status" value="1"/>
</dbReference>
<evidence type="ECO:0000259" key="12">
    <source>
        <dbReference type="SMART" id="SM01192"/>
    </source>
</evidence>
<evidence type="ECO:0000256" key="10">
    <source>
        <dbReference type="PIRSR" id="PIRSR001400-1"/>
    </source>
</evidence>
<organism evidence="14 15">
    <name type="scientific">Candidatus Synechococcus spongiarum 15L</name>
    <dbReference type="NCBI Taxonomy" id="1608419"/>
    <lineage>
        <taxon>Bacteria</taxon>
        <taxon>Bacillati</taxon>
        <taxon>Cyanobacteriota</taxon>
        <taxon>Cyanophyceae</taxon>
        <taxon>Synechococcales</taxon>
        <taxon>Synechococcaceae</taxon>
        <taxon>Synechococcus</taxon>
    </lineage>
</organism>
<proteinExistence type="inferred from homology"/>
<dbReference type="GO" id="GO:0000015">
    <property type="term" value="C:phosphopyruvate hydratase complex"/>
    <property type="evidence" value="ECO:0007669"/>
    <property type="project" value="InterPro"/>
</dbReference>
<name>A0A0G8ATS7_9SYNE</name>